<dbReference type="EMBL" id="GFAH01000190">
    <property type="protein sequence ID" value="JAV48199.1"/>
    <property type="molecule type" value="Transcribed_RNA"/>
</dbReference>
<keyword evidence="2" id="KW-0732">Signal</keyword>
<feature type="chain" id="PRO_5010876813" evidence="2">
    <location>
        <begin position="23"/>
        <end position="126"/>
    </location>
</feature>
<sequence>MRIIPLVLFLVMLCTLVQNGSSSPLYQPGQLQKLAKMVVSYIQKPKVHSAVKSLSDLNRLARPNYERRDDEERVADGGSLDFEDEDERIKEEEKRPYDDYGHMRFGRSKDGAIKRYDDYGHMRYGK</sequence>
<dbReference type="InterPro" id="IPR013259">
    <property type="entry name" value="Sulfakinin"/>
</dbReference>
<feature type="region of interest" description="Disordered" evidence="1">
    <location>
        <begin position="67"/>
        <end position="95"/>
    </location>
</feature>
<feature type="signal peptide" evidence="2">
    <location>
        <begin position="1"/>
        <end position="22"/>
    </location>
</feature>
<proteinExistence type="predicted"/>
<accession>A0A1W7RAM0</accession>
<evidence type="ECO:0000313" key="3">
    <source>
        <dbReference type="EMBL" id="JAV48199.1"/>
    </source>
</evidence>
<dbReference type="Pfam" id="PF08257">
    <property type="entry name" value="Sulfakinin"/>
    <property type="match status" value="1"/>
</dbReference>
<reference evidence="3" key="1">
    <citation type="submission" date="2016-11" db="EMBL/GenBank/DDBJ databases">
        <title>Venom-gland transcriptomics and venom proteomics of the black-back scorpion (Hadrurus spadix) reveal detectability challenges and an unexplored realm of animal toxin diversity.</title>
        <authorList>
            <person name="Rokyta D.R."/>
            <person name="Ward M.J."/>
        </authorList>
    </citation>
    <scope>NUCLEOTIDE SEQUENCE</scope>
    <source>
        <tissue evidence="3">Venom gland</tissue>
    </source>
</reference>
<name>A0A1W7RAM0_9SCOR</name>
<dbReference type="AlphaFoldDB" id="A0A1W7RAM0"/>
<evidence type="ECO:0000256" key="2">
    <source>
        <dbReference type="SAM" id="SignalP"/>
    </source>
</evidence>
<organism evidence="3">
    <name type="scientific">Hadrurus spadix</name>
    <dbReference type="NCBI Taxonomy" id="141984"/>
    <lineage>
        <taxon>Eukaryota</taxon>
        <taxon>Metazoa</taxon>
        <taxon>Ecdysozoa</taxon>
        <taxon>Arthropoda</taxon>
        <taxon>Chelicerata</taxon>
        <taxon>Arachnida</taxon>
        <taxon>Scorpiones</taxon>
        <taxon>Iurida</taxon>
        <taxon>Iuroidea</taxon>
        <taxon>Hadrurus</taxon>
    </lineage>
</organism>
<protein>
    <submittedName>
        <fullName evidence="3">Drosulfakinins</fullName>
    </submittedName>
</protein>
<evidence type="ECO:0000256" key="1">
    <source>
        <dbReference type="SAM" id="MobiDB-lite"/>
    </source>
</evidence>